<dbReference type="PRINTS" id="PR00237">
    <property type="entry name" value="GPCRRHODOPSN"/>
</dbReference>
<feature type="transmembrane region" description="Helical" evidence="10">
    <location>
        <begin position="193"/>
        <end position="218"/>
    </location>
</feature>
<dbReference type="GO" id="GO:0004930">
    <property type="term" value="F:G protein-coupled receptor activity"/>
    <property type="evidence" value="ECO:0007669"/>
    <property type="project" value="UniProtKB-KW"/>
</dbReference>
<feature type="transmembrane region" description="Helical" evidence="10">
    <location>
        <begin position="24"/>
        <end position="50"/>
    </location>
</feature>
<dbReference type="InterPro" id="IPR000276">
    <property type="entry name" value="GPCR_Rhodpsn"/>
</dbReference>
<dbReference type="EMBL" id="WNYA01000014">
    <property type="protein sequence ID" value="KAG8550955.1"/>
    <property type="molecule type" value="Genomic_DNA"/>
</dbReference>
<evidence type="ECO:0000256" key="5">
    <source>
        <dbReference type="ARBA" id="ARBA00022989"/>
    </source>
</evidence>
<keyword evidence="4" id="KW-0716">Sensory transduction</keyword>
<gene>
    <name evidence="12" type="ORF">GDO81_023884</name>
</gene>
<name>A0AAV6ZUD3_ENGPU</name>
<keyword evidence="6" id="KW-0297">G-protein coupled receptor</keyword>
<feature type="transmembrane region" description="Helical" evidence="10">
    <location>
        <begin position="139"/>
        <end position="161"/>
    </location>
</feature>
<dbReference type="InterPro" id="IPR050516">
    <property type="entry name" value="Olfactory_GPCR"/>
</dbReference>
<keyword evidence="7 10" id="KW-0472">Membrane</keyword>
<evidence type="ECO:0000256" key="4">
    <source>
        <dbReference type="ARBA" id="ARBA00022725"/>
    </source>
</evidence>
<keyword evidence="2" id="KW-1003">Cell membrane</keyword>
<dbReference type="GO" id="GO:0005886">
    <property type="term" value="C:plasma membrane"/>
    <property type="evidence" value="ECO:0007669"/>
    <property type="project" value="UniProtKB-SubCell"/>
</dbReference>
<feature type="transmembrane region" description="Helical" evidence="10">
    <location>
        <begin position="59"/>
        <end position="80"/>
    </location>
</feature>
<dbReference type="Proteomes" id="UP000824782">
    <property type="component" value="Unassembled WGS sequence"/>
</dbReference>
<keyword evidence="5 10" id="KW-1133">Transmembrane helix</keyword>
<comment type="caution">
    <text evidence="12">The sequence shown here is derived from an EMBL/GenBank/DDBJ whole genome shotgun (WGS) entry which is preliminary data.</text>
</comment>
<dbReference type="AlphaFoldDB" id="A0AAV6ZUD3"/>
<dbReference type="PANTHER" id="PTHR26452">
    <property type="entry name" value="OLFACTORY RECEPTOR"/>
    <property type="match status" value="1"/>
</dbReference>
<accession>A0AAV6ZUD3</accession>
<evidence type="ECO:0000256" key="1">
    <source>
        <dbReference type="ARBA" id="ARBA00004651"/>
    </source>
</evidence>
<evidence type="ECO:0000256" key="9">
    <source>
        <dbReference type="ARBA" id="ARBA00023224"/>
    </source>
</evidence>
<organism evidence="12 13">
    <name type="scientific">Engystomops pustulosus</name>
    <name type="common">Tungara frog</name>
    <name type="synonym">Physalaemus pustulosus</name>
    <dbReference type="NCBI Taxonomy" id="76066"/>
    <lineage>
        <taxon>Eukaryota</taxon>
        <taxon>Metazoa</taxon>
        <taxon>Chordata</taxon>
        <taxon>Craniata</taxon>
        <taxon>Vertebrata</taxon>
        <taxon>Euteleostomi</taxon>
        <taxon>Amphibia</taxon>
        <taxon>Batrachia</taxon>
        <taxon>Anura</taxon>
        <taxon>Neobatrachia</taxon>
        <taxon>Hyloidea</taxon>
        <taxon>Leptodactylidae</taxon>
        <taxon>Leiuperinae</taxon>
        <taxon>Engystomops</taxon>
    </lineage>
</organism>
<dbReference type="GO" id="GO:0004984">
    <property type="term" value="F:olfactory receptor activity"/>
    <property type="evidence" value="ECO:0007669"/>
    <property type="project" value="InterPro"/>
</dbReference>
<feature type="domain" description="G-protein coupled receptors family 1 profile" evidence="11">
    <location>
        <begin position="40"/>
        <end position="228"/>
    </location>
</feature>
<dbReference type="FunFam" id="1.20.1070.10:FF:000013">
    <property type="entry name" value="Olfactory receptor"/>
    <property type="match status" value="1"/>
</dbReference>
<dbReference type="Gene3D" id="1.20.1070.10">
    <property type="entry name" value="Rhodopsin 7-helix transmembrane proteins"/>
    <property type="match status" value="1"/>
</dbReference>
<feature type="transmembrane region" description="Helical" evidence="10">
    <location>
        <begin position="100"/>
        <end position="119"/>
    </location>
</feature>
<evidence type="ECO:0000256" key="10">
    <source>
        <dbReference type="SAM" id="Phobius"/>
    </source>
</evidence>
<proteinExistence type="predicted"/>
<keyword evidence="9" id="KW-0807">Transducer</keyword>
<comment type="subcellular location">
    <subcellularLocation>
        <location evidence="1">Cell membrane</location>
        <topology evidence="1">Multi-pass membrane protein</topology>
    </subcellularLocation>
</comment>
<keyword evidence="3 10" id="KW-0812">Transmembrane</keyword>
<dbReference type="InterPro" id="IPR017452">
    <property type="entry name" value="GPCR_Rhodpsn_7TM"/>
</dbReference>
<dbReference type="Pfam" id="PF00001">
    <property type="entry name" value="7tm_1"/>
    <property type="match status" value="1"/>
</dbReference>
<keyword evidence="13" id="KW-1185">Reference proteome</keyword>
<sequence>MGNYTSVPTVFHILPFSDKTDSTAYVFSFLTIIYLLGVFLNVMIVTLVFWDKRLHSPMYLFLCNLSFVDLCFTTTIIPKLLHIMSSGNHNVSFGQCFTQVYFFLLAGLSEDLLLFTMAYDRYVAICRPLHYHSLMSRKVCAVCVVSIWCYAAVNSCLVTVLTMKMSFCHSTTIHHFSCDAKALTRISCAGKELLYLVIYIEAFIIGFGPFLCSFWSYAKILQVISYKI</sequence>
<protein>
    <recommendedName>
        <fullName evidence="11">G-protein coupled receptors family 1 profile domain-containing protein</fullName>
    </recommendedName>
</protein>
<dbReference type="PROSITE" id="PS50262">
    <property type="entry name" value="G_PROTEIN_RECEP_F1_2"/>
    <property type="match status" value="1"/>
</dbReference>
<evidence type="ECO:0000256" key="2">
    <source>
        <dbReference type="ARBA" id="ARBA00022475"/>
    </source>
</evidence>
<evidence type="ECO:0000256" key="7">
    <source>
        <dbReference type="ARBA" id="ARBA00023136"/>
    </source>
</evidence>
<keyword evidence="8" id="KW-0675">Receptor</keyword>
<evidence type="ECO:0000256" key="6">
    <source>
        <dbReference type="ARBA" id="ARBA00023040"/>
    </source>
</evidence>
<dbReference type="SUPFAM" id="SSF81321">
    <property type="entry name" value="Family A G protein-coupled receptor-like"/>
    <property type="match status" value="1"/>
</dbReference>
<evidence type="ECO:0000313" key="12">
    <source>
        <dbReference type="EMBL" id="KAG8550955.1"/>
    </source>
</evidence>
<dbReference type="PRINTS" id="PR00245">
    <property type="entry name" value="OLFACTORYR"/>
</dbReference>
<evidence type="ECO:0000256" key="8">
    <source>
        <dbReference type="ARBA" id="ARBA00023170"/>
    </source>
</evidence>
<evidence type="ECO:0000313" key="13">
    <source>
        <dbReference type="Proteomes" id="UP000824782"/>
    </source>
</evidence>
<keyword evidence="4" id="KW-0552">Olfaction</keyword>
<evidence type="ECO:0000259" key="11">
    <source>
        <dbReference type="PROSITE" id="PS50262"/>
    </source>
</evidence>
<reference evidence="12" key="1">
    <citation type="thesis" date="2020" institute="ProQuest LLC" country="789 East Eisenhower Parkway, Ann Arbor, MI, USA">
        <title>Comparative Genomics and Chromosome Evolution.</title>
        <authorList>
            <person name="Mudd A.B."/>
        </authorList>
    </citation>
    <scope>NUCLEOTIDE SEQUENCE</scope>
    <source>
        <strain evidence="12">237g6f4</strain>
        <tissue evidence="12">Blood</tissue>
    </source>
</reference>
<evidence type="ECO:0000256" key="3">
    <source>
        <dbReference type="ARBA" id="ARBA00022692"/>
    </source>
</evidence>
<dbReference type="InterPro" id="IPR000725">
    <property type="entry name" value="Olfact_rcpt"/>
</dbReference>